<dbReference type="InterPro" id="IPR044662">
    <property type="entry name" value="HS1/DABB1-like"/>
</dbReference>
<feature type="non-terminal residue" evidence="1">
    <location>
        <position position="52"/>
    </location>
</feature>
<organism evidence="1 2">
    <name type="scientific">Trifolium medium</name>
    <dbReference type="NCBI Taxonomy" id="97028"/>
    <lineage>
        <taxon>Eukaryota</taxon>
        <taxon>Viridiplantae</taxon>
        <taxon>Streptophyta</taxon>
        <taxon>Embryophyta</taxon>
        <taxon>Tracheophyta</taxon>
        <taxon>Spermatophyta</taxon>
        <taxon>Magnoliopsida</taxon>
        <taxon>eudicotyledons</taxon>
        <taxon>Gunneridae</taxon>
        <taxon>Pentapetalae</taxon>
        <taxon>rosids</taxon>
        <taxon>fabids</taxon>
        <taxon>Fabales</taxon>
        <taxon>Fabaceae</taxon>
        <taxon>Papilionoideae</taxon>
        <taxon>50 kb inversion clade</taxon>
        <taxon>NPAAA clade</taxon>
        <taxon>Hologalegina</taxon>
        <taxon>IRL clade</taxon>
        <taxon>Trifolieae</taxon>
        <taxon>Trifolium</taxon>
    </lineage>
</organism>
<sequence>MIRVLISCRRKVVEHICLLNAKEDLSEEEENDMLDYLYTTQYQMGGIIAISL</sequence>
<dbReference type="Proteomes" id="UP000265520">
    <property type="component" value="Unassembled WGS sequence"/>
</dbReference>
<name>A0A392SHU8_9FABA</name>
<dbReference type="PANTHER" id="PTHR33178">
    <property type="match status" value="1"/>
</dbReference>
<protein>
    <submittedName>
        <fullName evidence="1">Uncharacterized protein</fullName>
    </submittedName>
</protein>
<comment type="caution">
    <text evidence="1">The sequence shown here is derived from an EMBL/GenBank/DDBJ whole genome shotgun (WGS) entry which is preliminary data.</text>
</comment>
<keyword evidence="2" id="KW-1185">Reference proteome</keyword>
<proteinExistence type="predicted"/>
<evidence type="ECO:0000313" key="1">
    <source>
        <dbReference type="EMBL" id="MCI48032.1"/>
    </source>
</evidence>
<reference evidence="1 2" key="1">
    <citation type="journal article" date="2018" name="Front. Plant Sci.">
        <title>Red Clover (Trifolium pratense) and Zigzag Clover (T. medium) - A Picture of Genomic Similarities and Differences.</title>
        <authorList>
            <person name="Dluhosova J."/>
            <person name="Istvanek J."/>
            <person name="Nedelnik J."/>
            <person name="Repkova J."/>
        </authorList>
    </citation>
    <scope>NUCLEOTIDE SEQUENCE [LARGE SCALE GENOMIC DNA]</scope>
    <source>
        <strain evidence="2">cv. 10/8</strain>
        <tissue evidence="1">Leaf</tissue>
    </source>
</reference>
<dbReference type="AlphaFoldDB" id="A0A392SHU8"/>
<evidence type="ECO:0000313" key="2">
    <source>
        <dbReference type="Proteomes" id="UP000265520"/>
    </source>
</evidence>
<accession>A0A392SHU8</accession>
<dbReference type="PANTHER" id="PTHR33178:SF5">
    <property type="entry name" value="EXPRESSED PROTEIN"/>
    <property type="match status" value="1"/>
</dbReference>
<dbReference type="EMBL" id="LXQA010380601">
    <property type="protein sequence ID" value="MCI48032.1"/>
    <property type="molecule type" value="Genomic_DNA"/>
</dbReference>